<evidence type="ECO:0000259" key="15">
    <source>
        <dbReference type="Pfam" id="PF04389"/>
    </source>
</evidence>
<dbReference type="OrthoDB" id="2214at2759"/>
<comment type="function">
    <text evidence="12">Extracellular aminopeptidase that allows assimilation of proteinaceous substrates.</text>
</comment>
<dbReference type="Gene3D" id="3.40.630.10">
    <property type="entry name" value="Zn peptidases"/>
    <property type="match status" value="1"/>
</dbReference>
<dbReference type="PANTHER" id="PTHR12147:SF56">
    <property type="entry name" value="AMINOPEPTIDASE YDR415C-RELATED"/>
    <property type="match status" value="1"/>
</dbReference>
<dbReference type="PROSITE" id="PS00018">
    <property type="entry name" value="EF_HAND_1"/>
    <property type="match status" value="1"/>
</dbReference>
<comment type="similarity">
    <text evidence="13">Belongs to the peptidase M28 family. M28E subfamily.</text>
</comment>
<keyword evidence="3 16" id="KW-0031">Aminopeptidase</keyword>
<protein>
    <recommendedName>
        <fullName evidence="14">Peptide hydrolase</fullName>
        <ecNumber evidence="14">3.4.-.-</ecNumber>
    </recommendedName>
</protein>
<feature type="domain" description="Peptidase M28" evidence="15">
    <location>
        <begin position="156"/>
        <end position="364"/>
    </location>
</feature>
<dbReference type="SUPFAM" id="SSF53187">
    <property type="entry name" value="Zn-dependent exopeptidases"/>
    <property type="match status" value="1"/>
</dbReference>
<evidence type="ECO:0000256" key="5">
    <source>
        <dbReference type="ARBA" id="ARBA00022723"/>
    </source>
</evidence>
<dbReference type="GO" id="GO:0006508">
    <property type="term" value="P:proteolysis"/>
    <property type="evidence" value="ECO:0007669"/>
    <property type="project" value="UniProtKB-KW"/>
</dbReference>
<dbReference type="InterPro" id="IPR045175">
    <property type="entry name" value="M28_fam"/>
</dbReference>
<keyword evidence="5 14" id="KW-0479">Metal-binding</keyword>
<evidence type="ECO:0000256" key="6">
    <source>
        <dbReference type="ARBA" id="ARBA00022729"/>
    </source>
</evidence>
<comment type="subunit">
    <text evidence="2">Monomer.</text>
</comment>
<dbReference type="Proteomes" id="UP000562929">
    <property type="component" value="Unassembled WGS sequence"/>
</dbReference>
<dbReference type="InterPro" id="IPR018247">
    <property type="entry name" value="EF_Hand_1_Ca_BS"/>
</dbReference>
<evidence type="ECO:0000313" key="16">
    <source>
        <dbReference type="EMBL" id="KAF4592579.1"/>
    </source>
</evidence>
<comment type="caution">
    <text evidence="16">The sequence shown here is derived from an EMBL/GenBank/DDBJ whole genome shotgun (WGS) entry which is preliminary data.</text>
</comment>
<dbReference type="GO" id="GO:0004177">
    <property type="term" value="F:aminopeptidase activity"/>
    <property type="evidence" value="ECO:0007669"/>
    <property type="project" value="UniProtKB-KW"/>
</dbReference>
<evidence type="ECO:0000313" key="17">
    <source>
        <dbReference type="Proteomes" id="UP000562929"/>
    </source>
</evidence>
<sequence>MLPIVFVVTSLLVGSSSSLLLPSALGRQLGDFDVKALNVSFPDKCQHQDAVKPLMKNLDKKRMKSRLEKLCSFPSRFYRTMDGQRAAESVFSMANDIVNSTFPRSEQTHLKRTIPGPRTAYCTRGRLTIEAIFYNISGKPRIGVAKLRHEWLQPSVMAIIEGQDIRSIVLGAHLDSINQENPDNKKAPGADDDGSGVVTNMEVFQALLQDKTIAKGLARNTIQFHWYSAEEVGLNGSDAIFNVFRENGVDVKAMLQQDMTGYIKGTLDAGKKESIAVNTDRFVDAGLTQFVKTAVEEYCTIPWVETQCNYTCSDHSSATKYGYPSAFVIEAAFNLTNPYIHTAKDVIKHLSFDHMLQHARMALGFAYELAFHDFGKDDGSRPGKYGMMGELFKGIN</sequence>
<evidence type="ECO:0000256" key="1">
    <source>
        <dbReference type="ARBA" id="ARBA00001947"/>
    </source>
</evidence>
<evidence type="ECO:0000256" key="12">
    <source>
        <dbReference type="ARBA" id="ARBA00043843"/>
    </source>
</evidence>
<evidence type="ECO:0000256" key="8">
    <source>
        <dbReference type="ARBA" id="ARBA00022833"/>
    </source>
</evidence>
<dbReference type="GO" id="GO:0046872">
    <property type="term" value="F:metal ion binding"/>
    <property type="evidence" value="ECO:0007669"/>
    <property type="project" value="UniProtKB-KW"/>
</dbReference>
<keyword evidence="7 14" id="KW-0378">Hydrolase</keyword>
<keyword evidence="8 14" id="KW-0862">Zinc</keyword>
<evidence type="ECO:0000256" key="2">
    <source>
        <dbReference type="ARBA" id="ARBA00011245"/>
    </source>
</evidence>
<dbReference type="AlphaFoldDB" id="A0A8H4QB77"/>
<keyword evidence="6 14" id="KW-0732">Signal</keyword>
<keyword evidence="4 14" id="KW-0645">Protease</keyword>
<keyword evidence="17" id="KW-1185">Reference proteome</keyword>
<evidence type="ECO:0000256" key="10">
    <source>
        <dbReference type="ARBA" id="ARBA00023157"/>
    </source>
</evidence>
<comment type="cofactor">
    <cofactor evidence="1">
        <name>Zn(2+)</name>
        <dbReference type="ChEBI" id="CHEBI:29105"/>
    </cofactor>
</comment>
<evidence type="ECO:0000256" key="13">
    <source>
        <dbReference type="ARBA" id="ARBA00043962"/>
    </source>
</evidence>
<keyword evidence="10" id="KW-1015">Disulfide bond</keyword>
<feature type="signal peptide" evidence="14">
    <location>
        <begin position="1"/>
        <end position="18"/>
    </location>
</feature>
<dbReference type="PANTHER" id="PTHR12147">
    <property type="entry name" value="METALLOPEPTIDASE M28 FAMILY MEMBER"/>
    <property type="match status" value="1"/>
</dbReference>
<feature type="chain" id="PRO_5034263688" description="Peptide hydrolase" evidence="14">
    <location>
        <begin position="19"/>
        <end position="396"/>
    </location>
</feature>
<dbReference type="InterPro" id="IPR007484">
    <property type="entry name" value="Peptidase_M28"/>
</dbReference>
<proteinExistence type="inferred from homology"/>
<dbReference type="EC" id="3.4.-.-" evidence="14"/>
<dbReference type="Pfam" id="PF04389">
    <property type="entry name" value="Peptidase_M28"/>
    <property type="match status" value="1"/>
</dbReference>
<organism evidence="16 17">
    <name type="scientific">Ophiocordyceps camponoti-floridani</name>
    <dbReference type="NCBI Taxonomy" id="2030778"/>
    <lineage>
        <taxon>Eukaryota</taxon>
        <taxon>Fungi</taxon>
        <taxon>Dikarya</taxon>
        <taxon>Ascomycota</taxon>
        <taxon>Pezizomycotina</taxon>
        <taxon>Sordariomycetes</taxon>
        <taxon>Hypocreomycetidae</taxon>
        <taxon>Hypocreales</taxon>
        <taxon>Ophiocordycipitaceae</taxon>
        <taxon>Ophiocordyceps</taxon>
    </lineage>
</organism>
<name>A0A8H4QB77_9HYPO</name>
<accession>A0A8H4QB77</accession>
<evidence type="ECO:0000256" key="4">
    <source>
        <dbReference type="ARBA" id="ARBA00022670"/>
    </source>
</evidence>
<dbReference type="GO" id="GO:0008235">
    <property type="term" value="F:metalloexopeptidase activity"/>
    <property type="evidence" value="ECO:0007669"/>
    <property type="project" value="InterPro"/>
</dbReference>
<evidence type="ECO:0000256" key="11">
    <source>
        <dbReference type="ARBA" id="ARBA00023180"/>
    </source>
</evidence>
<reference evidence="16 17" key="1">
    <citation type="journal article" date="2020" name="G3 (Bethesda)">
        <title>Genetic Underpinnings of Host Manipulation by Ophiocordyceps as Revealed by Comparative Transcriptomics.</title>
        <authorList>
            <person name="Will I."/>
            <person name="Das B."/>
            <person name="Trinh T."/>
            <person name="Brachmann A."/>
            <person name="Ohm R.A."/>
            <person name="de Bekker C."/>
        </authorList>
    </citation>
    <scope>NUCLEOTIDE SEQUENCE [LARGE SCALE GENOMIC DNA]</scope>
    <source>
        <strain evidence="16 17">EC05</strain>
    </source>
</reference>
<keyword evidence="9" id="KW-0865">Zymogen</keyword>
<evidence type="ECO:0000256" key="7">
    <source>
        <dbReference type="ARBA" id="ARBA00022801"/>
    </source>
</evidence>
<dbReference type="EMBL" id="JAACLJ010000002">
    <property type="protein sequence ID" value="KAF4592579.1"/>
    <property type="molecule type" value="Genomic_DNA"/>
</dbReference>
<keyword evidence="11" id="KW-0325">Glycoprotein</keyword>
<gene>
    <name evidence="16" type="ORF">GQ602_002878</name>
</gene>
<evidence type="ECO:0000256" key="14">
    <source>
        <dbReference type="RuleBase" id="RU361240"/>
    </source>
</evidence>
<evidence type="ECO:0000256" key="3">
    <source>
        <dbReference type="ARBA" id="ARBA00022438"/>
    </source>
</evidence>
<evidence type="ECO:0000256" key="9">
    <source>
        <dbReference type="ARBA" id="ARBA00023145"/>
    </source>
</evidence>